<evidence type="ECO:0000313" key="9">
    <source>
        <dbReference type="EMBL" id="ACQ91902.1"/>
    </source>
</evidence>
<evidence type="ECO:0000313" key="10">
    <source>
        <dbReference type="Proteomes" id="UP000009073"/>
    </source>
</evidence>
<dbReference type="PANTHER" id="PTHR48090:SF3">
    <property type="entry name" value="UNDECAPRENYL-PHOSPHATE 4-DEOXY-4-FORMAMIDO-L-ARABINOSE TRANSFERASE"/>
    <property type="match status" value="1"/>
</dbReference>
<evidence type="ECO:0000256" key="2">
    <source>
        <dbReference type="ARBA" id="ARBA00022676"/>
    </source>
</evidence>
<proteinExistence type="predicted"/>
<dbReference type="FunFam" id="3.90.550.10:FF:000170">
    <property type="entry name" value="Dolichol-phosphate mannosyltransferase"/>
    <property type="match status" value="1"/>
</dbReference>
<name>C4L8N2_TOLAT</name>
<feature type="domain" description="Glycosyltransferase 2-like" evidence="8">
    <location>
        <begin position="17"/>
        <end position="182"/>
    </location>
</feature>
<dbReference type="GO" id="GO:0009103">
    <property type="term" value="P:lipopolysaccharide biosynthetic process"/>
    <property type="evidence" value="ECO:0007669"/>
    <property type="project" value="UniProtKB-KW"/>
</dbReference>
<dbReference type="KEGG" id="tau:Tola_0272"/>
<reference evidence="9 10" key="2">
    <citation type="journal article" date="2011" name="Stand. Genomic Sci.">
        <title>Complete genome sequence of Tolumonas auensis type strain (TA 4).</title>
        <authorList>
            <person name="Chertkov O."/>
            <person name="Copeland A."/>
            <person name="Lucas S."/>
            <person name="Lapidus A."/>
            <person name="Berry K.W."/>
            <person name="Detter J.C."/>
            <person name="Del Rio T.G."/>
            <person name="Hammon N."/>
            <person name="Dalin E."/>
            <person name="Tice H."/>
            <person name="Pitluck S."/>
            <person name="Richardson P."/>
            <person name="Bruce D."/>
            <person name="Goodwin L."/>
            <person name="Han C."/>
            <person name="Tapia R."/>
            <person name="Saunders E."/>
            <person name="Schmutz J."/>
            <person name="Brettin T."/>
            <person name="Larimer F."/>
            <person name="Land M."/>
            <person name="Hauser L."/>
            <person name="Spring S."/>
            <person name="Rohde M."/>
            <person name="Kyrpides N.C."/>
            <person name="Ivanova N."/>
            <person name="Goker M."/>
            <person name="Beller H.R."/>
            <person name="Klenk H.P."/>
            <person name="Woyke T."/>
        </authorList>
    </citation>
    <scope>NUCLEOTIDE SEQUENCE [LARGE SCALE GENOMIC DNA]</scope>
    <source>
        <strain evidence="10">DSM 9187 / TA4</strain>
    </source>
</reference>
<keyword evidence="3 9" id="KW-0808">Transferase</keyword>
<dbReference type="InterPro" id="IPR050256">
    <property type="entry name" value="Glycosyltransferase_2"/>
</dbReference>
<accession>C4L8N2</accession>
<evidence type="ECO:0000256" key="7">
    <source>
        <dbReference type="ARBA" id="ARBA00023136"/>
    </source>
</evidence>
<keyword evidence="5" id="KW-0448">Lipopolysaccharide biosynthesis</keyword>
<dbReference type="GO" id="GO:0005886">
    <property type="term" value="C:plasma membrane"/>
    <property type="evidence" value="ECO:0007669"/>
    <property type="project" value="TreeGrafter"/>
</dbReference>
<keyword evidence="7" id="KW-0472">Membrane</keyword>
<dbReference type="eggNOG" id="COG0463">
    <property type="taxonomic scope" value="Bacteria"/>
</dbReference>
<keyword evidence="1" id="KW-1003">Cell membrane</keyword>
<dbReference type="STRING" id="595494.Tola_0272"/>
<protein>
    <submittedName>
        <fullName evidence="9">Glycosyl transferase family 2</fullName>
    </submittedName>
</protein>
<organism evidence="9 10">
    <name type="scientific">Tolumonas auensis (strain DSM 9187 / NBRC 110442 / TA 4)</name>
    <dbReference type="NCBI Taxonomy" id="595494"/>
    <lineage>
        <taxon>Bacteria</taxon>
        <taxon>Pseudomonadati</taxon>
        <taxon>Pseudomonadota</taxon>
        <taxon>Gammaproteobacteria</taxon>
        <taxon>Aeromonadales</taxon>
        <taxon>Aeromonadaceae</taxon>
        <taxon>Tolumonas</taxon>
    </lineage>
</organism>
<evidence type="ECO:0000256" key="1">
    <source>
        <dbReference type="ARBA" id="ARBA00022475"/>
    </source>
</evidence>
<dbReference type="Pfam" id="PF00535">
    <property type="entry name" value="Glycos_transf_2"/>
    <property type="match status" value="1"/>
</dbReference>
<dbReference type="HOGENOM" id="CLU_033536_11_0_6"/>
<evidence type="ECO:0000256" key="3">
    <source>
        <dbReference type="ARBA" id="ARBA00022679"/>
    </source>
</evidence>
<dbReference type="AlphaFoldDB" id="C4L8N2"/>
<dbReference type="CDD" id="cd04187">
    <property type="entry name" value="DPM1_like_bac"/>
    <property type="match status" value="1"/>
</dbReference>
<dbReference type="RefSeq" id="WP_012728501.1">
    <property type="nucleotide sequence ID" value="NC_012691.1"/>
</dbReference>
<gene>
    <name evidence="9" type="ordered locus">Tola_0272</name>
</gene>
<reference evidence="10" key="1">
    <citation type="submission" date="2009-05" db="EMBL/GenBank/DDBJ databases">
        <title>Complete sequence of Tolumonas auensis DSM 9187.</title>
        <authorList>
            <consortium name="US DOE Joint Genome Institute"/>
            <person name="Lucas S."/>
            <person name="Copeland A."/>
            <person name="Lapidus A."/>
            <person name="Glavina del Rio T."/>
            <person name="Tice H."/>
            <person name="Bruce D."/>
            <person name="Goodwin L."/>
            <person name="Pitluck S."/>
            <person name="Chertkov O."/>
            <person name="Brettin T."/>
            <person name="Detter J.C."/>
            <person name="Han C."/>
            <person name="Larimer F."/>
            <person name="Land M."/>
            <person name="Hauser L."/>
            <person name="Kyrpides N."/>
            <person name="Mikhailova N."/>
            <person name="Spring S."/>
            <person name="Beller H."/>
        </authorList>
    </citation>
    <scope>NUCLEOTIDE SEQUENCE [LARGE SCALE GENOMIC DNA]</scope>
    <source>
        <strain evidence="10">DSM 9187 / TA4</strain>
    </source>
</reference>
<keyword evidence="10" id="KW-1185">Reference proteome</keyword>
<sequence>MICDEQVEMVIHQPAVTVVIPAKNEAENIRPLINEIRTAMDDEFDYELIYVDDGSTDDTFNILKSIRDEGFSKLKVIRHQQSVGQSFSVLNGARHGAGEWLVVLDADGQNVPADIPGMLKTLQAAYASDPKKVGIIGHRVTRRDDWIKRLSSKLANGFRDWMLKDGIPDTGCGLKATRREWYVQLPAFNHMHRYVPALIQSMGGEMLVHPVNHRPRMAGVSNYGVWNRLWVGLVDVFGVRWLQHRAKRIVIQEILNGR</sequence>
<dbReference type="InterPro" id="IPR001173">
    <property type="entry name" value="Glyco_trans_2-like"/>
</dbReference>
<keyword evidence="6" id="KW-1133">Transmembrane helix</keyword>
<keyword evidence="4" id="KW-0812">Transmembrane</keyword>
<dbReference type="InterPro" id="IPR029044">
    <property type="entry name" value="Nucleotide-diphossugar_trans"/>
</dbReference>
<dbReference type="Proteomes" id="UP000009073">
    <property type="component" value="Chromosome"/>
</dbReference>
<evidence type="ECO:0000256" key="4">
    <source>
        <dbReference type="ARBA" id="ARBA00022692"/>
    </source>
</evidence>
<dbReference type="CAZy" id="GT2">
    <property type="family name" value="Glycosyltransferase Family 2"/>
</dbReference>
<dbReference type="GO" id="GO:0099621">
    <property type="term" value="F:undecaprenyl-phosphate 4-deoxy-4-formamido-L-arabinose transferase activity"/>
    <property type="evidence" value="ECO:0007669"/>
    <property type="project" value="TreeGrafter"/>
</dbReference>
<evidence type="ECO:0000256" key="5">
    <source>
        <dbReference type="ARBA" id="ARBA00022985"/>
    </source>
</evidence>
<dbReference type="SUPFAM" id="SSF53448">
    <property type="entry name" value="Nucleotide-diphospho-sugar transferases"/>
    <property type="match status" value="1"/>
</dbReference>
<keyword evidence="2" id="KW-0328">Glycosyltransferase</keyword>
<dbReference type="Gene3D" id="3.90.550.10">
    <property type="entry name" value="Spore Coat Polysaccharide Biosynthesis Protein SpsA, Chain A"/>
    <property type="match status" value="1"/>
</dbReference>
<dbReference type="PANTHER" id="PTHR48090">
    <property type="entry name" value="UNDECAPRENYL-PHOSPHATE 4-DEOXY-4-FORMAMIDO-L-ARABINOSE TRANSFERASE-RELATED"/>
    <property type="match status" value="1"/>
</dbReference>
<evidence type="ECO:0000259" key="8">
    <source>
        <dbReference type="Pfam" id="PF00535"/>
    </source>
</evidence>
<evidence type="ECO:0000256" key="6">
    <source>
        <dbReference type="ARBA" id="ARBA00022989"/>
    </source>
</evidence>
<dbReference type="EMBL" id="CP001616">
    <property type="protein sequence ID" value="ACQ91902.1"/>
    <property type="molecule type" value="Genomic_DNA"/>
</dbReference>